<dbReference type="EMBL" id="JAGYWB010000017">
    <property type="protein sequence ID" value="KAI0494032.1"/>
    <property type="molecule type" value="Genomic_DNA"/>
</dbReference>
<proteinExistence type="predicted"/>
<protein>
    <submittedName>
        <fullName evidence="1">Uncharacterized protein</fullName>
    </submittedName>
</protein>
<sequence length="55" mass="6298">MNQMKAFHTSLSNNNPTHLIFQQTLTENILYKRGNTTQYLNATLNESHTKLTFGA</sequence>
<name>A0A8T3AE34_DENNO</name>
<evidence type="ECO:0000313" key="2">
    <source>
        <dbReference type="Proteomes" id="UP000829196"/>
    </source>
</evidence>
<dbReference type="AlphaFoldDB" id="A0A8T3AE34"/>
<comment type="caution">
    <text evidence="1">The sequence shown here is derived from an EMBL/GenBank/DDBJ whole genome shotgun (WGS) entry which is preliminary data.</text>
</comment>
<keyword evidence="2" id="KW-1185">Reference proteome</keyword>
<reference evidence="1" key="1">
    <citation type="journal article" date="2022" name="Front. Genet.">
        <title>Chromosome-Scale Assembly of the Dendrobium nobile Genome Provides Insights Into the Molecular Mechanism of the Biosynthesis of the Medicinal Active Ingredient of Dendrobium.</title>
        <authorList>
            <person name="Xu Q."/>
            <person name="Niu S.-C."/>
            <person name="Li K.-L."/>
            <person name="Zheng P.-J."/>
            <person name="Zhang X.-J."/>
            <person name="Jia Y."/>
            <person name="Liu Y."/>
            <person name="Niu Y.-X."/>
            <person name="Yu L.-H."/>
            <person name="Chen D.-F."/>
            <person name="Zhang G.-Q."/>
        </authorList>
    </citation>
    <scope>NUCLEOTIDE SEQUENCE</scope>
    <source>
        <tissue evidence="1">Leaf</tissue>
    </source>
</reference>
<accession>A0A8T3AE34</accession>
<organism evidence="1 2">
    <name type="scientific">Dendrobium nobile</name>
    <name type="common">Orchid</name>
    <dbReference type="NCBI Taxonomy" id="94219"/>
    <lineage>
        <taxon>Eukaryota</taxon>
        <taxon>Viridiplantae</taxon>
        <taxon>Streptophyta</taxon>
        <taxon>Embryophyta</taxon>
        <taxon>Tracheophyta</taxon>
        <taxon>Spermatophyta</taxon>
        <taxon>Magnoliopsida</taxon>
        <taxon>Liliopsida</taxon>
        <taxon>Asparagales</taxon>
        <taxon>Orchidaceae</taxon>
        <taxon>Epidendroideae</taxon>
        <taxon>Malaxideae</taxon>
        <taxon>Dendrobiinae</taxon>
        <taxon>Dendrobium</taxon>
    </lineage>
</organism>
<evidence type="ECO:0000313" key="1">
    <source>
        <dbReference type="EMBL" id="KAI0494032.1"/>
    </source>
</evidence>
<gene>
    <name evidence="1" type="ORF">KFK09_024163</name>
</gene>
<dbReference type="Proteomes" id="UP000829196">
    <property type="component" value="Unassembled WGS sequence"/>
</dbReference>